<dbReference type="InterPro" id="IPR029041">
    <property type="entry name" value="FAD-linked_oxidoreductase-like"/>
</dbReference>
<organism evidence="9 10">
    <name type="scientific">Candidatus Avoscillospira stercoripullorum</name>
    <dbReference type="NCBI Taxonomy" id="2840709"/>
    <lineage>
        <taxon>Bacteria</taxon>
        <taxon>Bacillati</taxon>
        <taxon>Bacillota</taxon>
        <taxon>Clostridia</taxon>
        <taxon>Eubacteriales</taxon>
        <taxon>Oscillospiraceae</taxon>
        <taxon>Oscillospiraceae incertae sedis</taxon>
        <taxon>Candidatus Avoscillospira</taxon>
    </lineage>
</organism>
<evidence type="ECO:0000256" key="3">
    <source>
        <dbReference type="ARBA" id="ARBA00006743"/>
    </source>
</evidence>
<proteinExistence type="inferred from homology"/>
<comment type="catalytic activity">
    <reaction evidence="7">
        <text>(6S)-5-methyl-5,6,7,8-tetrahydrofolate + NAD(+) = (6R)-5,10-methylene-5,6,7,8-tetrahydrofolate + NADH + H(+)</text>
        <dbReference type="Rhea" id="RHEA:19821"/>
        <dbReference type="ChEBI" id="CHEBI:15378"/>
        <dbReference type="ChEBI" id="CHEBI:15636"/>
        <dbReference type="ChEBI" id="CHEBI:18608"/>
        <dbReference type="ChEBI" id="CHEBI:57540"/>
        <dbReference type="ChEBI" id="CHEBI:57945"/>
        <dbReference type="EC" id="1.5.1.54"/>
    </reaction>
    <physiologicalReaction direction="right-to-left" evidence="7">
        <dbReference type="Rhea" id="RHEA:19823"/>
    </physiologicalReaction>
</comment>
<keyword evidence="6 8" id="KW-0560">Oxidoreductase</keyword>
<dbReference type="AlphaFoldDB" id="A0A9D1A751"/>
<evidence type="ECO:0000313" key="10">
    <source>
        <dbReference type="Proteomes" id="UP000824258"/>
    </source>
</evidence>
<dbReference type="Proteomes" id="UP000824258">
    <property type="component" value="Unassembled WGS sequence"/>
</dbReference>
<comment type="pathway">
    <text evidence="2 8">One-carbon metabolism; tetrahydrofolate interconversion.</text>
</comment>
<dbReference type="GO" id="GO:0106312">
    <property type="term" value="F:methylenetetrahydrofolate reductase (NADH) activity"/>
    <property type="evidence" value="ECO:0007669"/>
    <property type="project" value="UniProtKB-EC"/>
</dbReference>
<keyword evidence="5 8" id="KW-0274">FAD</keyword>
<protein>
    <recommendedName>
        <fullName evidence="8">Methylenetetrahydrofolate reductase</fullName>
    </recommendedName>
</protein>
<evidence type="ECO:0000256" key="8">
    <source>
        <dbReference type="RuleBase" id="RU003862"/>
    </source>
</evidence>
<comment type="caution">
    <text evidence="9">The sequence shown here is derived from an EMBL/GenBank/DDBJ whole genome shotgun (WGS) entry which is preliminary data.</text>
</comment>
<dbReference type="CDD" id="cd00537">
    <property type="entry name" value="MTHFR"/>
    <property type="match status" value="1"/>
</dbReference>
<dbReference type="GO" id="GO:0071949">
    <property type="term" value="F:FAD binding"/>
    <property type="evidence" value="ECO:0007669"/>
    <property type="project" value="TreeGrafter"/>
</dbReference>
<dbReference type="PANTHER" id="PTHR45754:SF3">
    <property type="entry name" value="METHYLENETETRAHYDROFOLATE REDUCTASE (NADPH)"/>
    <property type="match status" value="1"/>
</dbReference>
<evidence type="ECO:0000256" key="5">
    <source>
        <dbReference type="ARBA" id="ARBA00022827"/>
    </source>
</evidence>
<dbReference type="Gene3D" id="3.20.20.220">
    <property type="match status" value="1"/>
</dbReference>
<dbReference type="PANTHER" id="PTHR45754">
    <property type="entry name" value="METHYLENETETRAHYDROFOLATE REDUCTASE"/>
    <property type="match status" value="1"/>
</dbReference>
<comment type="similarity">
    <text evidence="3 8">Belongs to the methylenetetrahydrofolate reductase family.</text>
</comment>
<dbReference type="InterPro" id="IPR003171">
    <property type="entry name" value="Mehydrof_redctse-like"/>
</dbReference>
<evidence type="ECO:0000256" key="6">
    <source>
        <dbReference type="ARBA" id="ARBA00023002"/>
    </source>
</evidence>
<dbReference type="GO" id="GO:0009086">
    <property type="term" value="P:methionine biosynthetic process"/>
    <property type="evidence" value="ECO:0007669"/>
    <property type="project" value="TreeGrafter"/>
</dbReference>
<reference evidence="9" key="1">
    <citation type="submission" date="2020-10" db="EMBL/GenBank/DDBJ databases">
        <authorList>
            <person name="Gilroy R."/>
        </authorList>
    </citation>
    <scope>NUCLEOTIDE SEQUENCE</scope>
    <source>
        <strain evidence="9">ChiHjej9B8-7071</strain>
    </source>
</reference>
<evidence type="ECO:0000256" key="4">
    <source>
        <dbReference type="ARBA" id="ARBA00022630"/>
    </source>
</evidence>
<evidence type="ECO:0000256" key="1">
    <source>
        <dbReference type="ARBA" id="ARBA00001974"/>
    </source>
</evidence>
<sequence length="309" mass="34483">MRVSEIFEKRAAFSFEVFPPKTDVGMEKLCGEGGVLDQLYTLHPDYISCTYGAGGTNVGKNLEVLDKIQKDGKCVPVTHFTCIGNTKEGIKEQLSNYLAHGINHMLALRGDLPFGWTGTGGDLHYATELVKFVRQEFGDKFTIAVAGSPEGHIACRSLEADIAFLKQKQDNGADYIMTQLCWDMDQFRYWLDAIRAAGIWLPVDVGIMPILDQAATINMALSRNGCVMPRKLCEIISKHWIFPNPFEKEPFDANVAQKKADFKEAGIEYTINQIDEYRACGIDGIHLYALNKYDDVARIAKESGLIDLI</sequence>
<dbReference type="GO" id="GO:0005829">
    <property type="term" value="C:cytosol"/>
    <property type="evidence" value="ECO:0007669"/>
    <property type="project" value="TreeGrafter"/>
</dbReference>
<dbReference type="GO" id="GO:0035999">
    <property type="term" value="P:tetrahydrofolate interconversion"/>
    <property type="evidence" value="ECO:0007669"/>
    <property type="project" value="TreeGrafter"/>
</dbReference>
<keyword evidence="4 8" id="KW-0285">Flavoprotein</keyword>
<dbReference type="SUPFAM" id="SSF51730">
    <property type="entry name" value="FAD-linked oxidoreductase"/>
    <property type="match status" value="1"/>
</dbReference>
<evidence type="ECO:0000256" key="2">
    <source>
        <dbReference type="ARBA" id="ARBA00004777"/>
    </source>
</evidence>
<reference evidence="9" key="2">
    <citation type="journal article" date="2021" name="PeerJ">
        <title>Extensive microbial diversity within the chicken gut microbiome revealed by metagenomics and culture.</title>
        <authorList>
            <person name="Gilroy R."/>
            <person name="Ravi A."/>
            <person name="Getino M."/>
            <person name="Pursley I."/>
            <person name="Horton D.L."/>
            <person name="Alikhan N.F."/>
            <person name="Baker D."/>
            <person name="Gharbi K."/>
            <person name="Hall N."/>
            <person name="Watson M."/>
            <person name="Adriaenssens E.M."/>
            <person name="Foster-Nyarko E."/>
            <person name="Jarju S."/>
            <person name="Secka A."/>
            <person name="Antonio M."/>
            <person name="Oren A."/>
            <person name="Chaudhuri R.R."/>
            <person name="La Ragione R."/>
            <person name="Hildebrand F."/>
            <person name="Pallen M.J."/>
        </authorList>
    </citation>
    <scope>NUCLEOTIDE SEQUENCE</scope>
    <source>
        <strain evidence="9">ChiHjej9B8-7071</strain>
    </source>
</reference>
<comment type="cofactor">
    <cofactor evidence="1 8">
        <name>FAD</name>
        <dbReference type="ChEBI" id="CHEBI:57692"/>
    </cofactor>
</comment>
<dbReference type="EMBL" id="DVGD01000114">
    <property type="protein sequence ID" value="HIR09532.1"/>
    <property type="molecule type" value="Genomic_DNA"/>
</dbReference>
<name>A0A9D1A751_9FIRM</name>
<evidence type="ECO:0000256" key="7">
    <source>
        <dbReference type="ARBA" id="ARBA00048628"/>
    </source>
</evidence>
<accession>A0A9D1A751</accession>
<evidence type="ECO:0000313" key="9">
    <source>
        <dbReference type="EMBL" id="HIR09532.1"/>
    </source>
</evidence>
<dbReference type="Pfam" id="PF02219">
    <property type="entry name" value="MTHFR"/>
    <property type="match status" value="1"/>
</dbReference>
<gene>
    <name evidence="9" type="ORF">IAA70_03915</name>
</gene>